<evidence type="ECO:0000313" key="6">
    <source>
        <dbReference type="Proteomes" id="UP000315751"/>
    </source>
</evidence>
<dbReference type="PANTHER" id="PTHR32268:SF11">
    <property type="entry name" value="HOMOSERINE O-ACETYLTRANSFERASE"/>
    <property type="match status" value="1"/>
</dbReference>
<dbReference type="GO" id="GO:0004414">
    <property type="term" value="F:homoserine O-acetyltransferase activity"/>
    <property type="evidence" value="ECO:0007669"/>
    <property type="project" value="TreeGrafter"/>
</dbReference>
<keyword evidence="6" id="KW-1185">Reference proteome</keyword>
<comment type="caution">
    <text evidence="5">The sequence shown here is derived from an EMBL/GenBank/DDBJ whole genome shotgun (WGS) entry which is preliminary data.</text>
</comment>
<dbReference type="Proteomes" id="UP000315751">
    <property type="component" value="Unassembled WGS sequence"/>
</dbReference>
<proteinExistence type="predicted"/>
<dbReference type="RefSeq" id="WP_145732433.1">
    <property type="nucleotide sequence ID" value="NZ_VITR01000006.1"/>
</dbReference>
<dbReference type="InterPro" id="IPR000073">
    <property type="entry name" value="AB_hydrolase_1"/>
</dbReference>
<sequence length="367" mass="39795">MIRSVARAVWAPLMLGAALLAGATALAAGPVAPVTREGDVTVTDFKFGTGETLPEVRLHYTTLGTPHRDAKGRVDNAILIMHGTGGTGAQFLRPQFSDVLFQPGGVLDPARYYIILPDDVGHGKSSKPSDGLRARFPQYDYDDMVALEHQLVTKLGVDHLRLVMGTSMGCMHAFVWGETYPDAMDALMPLACLPQTIAGRNRLWRQMAIAAIKADPAWQGGEYKTQPQQGLRTAASLLVVAGSAPIQMQKAYPTRDAADQAVETLTHAQMDHIDANDLIYQLDASRTYDPSPKLETIKAPVLWVNSGDDFINPPELGIAEQLVKRIPHGQFILIPASDQTHGHGSHTWAVLWQDKLADLLARTGAKG</sequence>
<dbReference type="GO" id="GO:0009086">
    <property type="term" value="P:methionine biosynthetic process"/>
    <property type="evidence" value="ECO:0007669"/>
    <property type="project" value="TreeGrafter"/>
</dbReference>
<organism evidence="5 6">
    <name type="scientific">Nitrospirillum amazonense</name>
    <dbReference type="NCBI Taxonomy" id="28077"/>
    <lineage>
        <taxon>Bacteria</taxon>
        <taxon>Pseudomonadati</taxon>
        <taxon>Pseudomonadota</taxon>
        <taxon>Alphaproteobacteria</taxon>
        <taxon>Rhodospirillales</taxon>
        <taxon>Azospirillaceae</taxon>
        <taxon>Nitrospirillum</taxon>
    </lineage>
</organism>
<feature type="active site" evidence="2">
    <location>
        <position position="343"/>
    </location>
</feature>
<dbReference type="InterPro" id="IPR008220">
    <property type="entry name" value="HAT_MetX-like"/>
</dbReference>
<dbReference type="OrthoDB" id="9800754at2"/>
<gene>
    <name evidence="5" type="ORF">FBZ90_106248</name>
</gene>
<evidence type="ECO:0000256" key="1">
    <source>
        <dbReference type="ARBA" id="ARBA00022679"/>
    </source>
</evidence>
<feature type="signal peptide" evidence="3">
    <location>
        <begin position="1"/>
        <end position="27"/>
    </location>
</feature>
<keyword evidence="3" id="KW-0732">Signal</keyword>
<feature type="chain" id="PRO_5022078938" evidence="3">
    <location>
        <begin position="28"/>
        <end position="367"/>
    </location>
</feature>
<feature type="domain" description="AB hydrolase-1" evidence="4">
    <location>
        <begin position="76"/>
        <end position="336"/>
    </location>
</feature>
<name>A0A560H8I2_9PROT</name>
<dbReference type="EMBL" id="VITR01000006">
    <property type="protein sequence ID" value="TWB42647.1"/>
    <property type="molecule type" value="Genomic_DNA"/>
</dbReference>
<dbReference type="PANTHER" id="PTHR32268">
    <property type="entry name" value="HOMOSERINE O-ACETYLTRANSFERASE"/>
    <property type="match status" value="1"/>
</dbReference>
<dbReference type="Pfam" id="PF00561">
    <property type="entry name" value="Abhydrolase_1"/>
    <property type="match status" value="1"/>
</dbReference>
<feature type="active site" evidence="2">
    <location>
        <position position="309"/>
    </location>
</feature>
<dbReference type="Gene3D" id="3.40.50.1820">
    <property type="entry name" value="alpha/beta hydrolase"/>
    <property type="match status" value="1"/>
</dbReference>
<evidence type="ECO:0000259" key="4">
    <source>
        <dbReference type="Pfam" id="PF00561"/>
    </source>
</evidence>
<keyword evidence="1 5" id="KW-0808">Transferase</keyword>
<dbReference type="NCBIfam" id="NF005071">
    <property type="entry name" value="PRK06489.1"/>
    <property type="match status" value="1"/>
</dbReference>
<feature type="active site" description="Nucleophile" evidence="2">
    <location>
        <position position="167"/>
    </location>
</feature>
<accession>A0A560H8I2</accession>
<protein>
    <submittedName>
        <fullName evidence="5">Homoserine O-acetyltransferase</fullName>
    </submittedName>
</protein>
<dbReference type="PIRSF" id="PIRSF000443">
    <property type="entry name" value="Homoser_Ac_trans"/>
    <property type="match status" value="1"/>
</dbReference>
<dbReference type="AlphaFoldDB" id="A0A560H8I2"/>
<dbReference type="InterPro" id="IPR029058">
    <property type="entry name" value="AB_hydrolase_fold"/>
</dbReference>
<dbReference type="GO" id="GO:0009092">
    <property type="term" value="P:homoserine metabolic process"/>
    <property type="evidence" value="ECO:0007669"/>
    <property type="project" value="TreeGrafter"/>
</dbReference>
<evidence type="ECO:0000313" key="5">
    <source>
        <dbReference type="EMBL" id="TWB42647.1"/>
    </source>
</evidence>
<reference evidence="5 6" key="1">
    <citation type="submission" date="2019-06" db="EMBL/GenBank/DDBJ databases">
        <title>Genomic Encyclopedia of Type Strains, Phase IV (KMG-V): Genome sequencing to study the core and pangenomes of soil and plant-associated prokaryotes.</title>
        <authorList>
            <person name="Whitman W."/>
        </authorList>
    </citation>
    <scope>NUCLEOTIDE SEQUENCE [LARGE SCALE GENOMIC DNA]</scope>
    <source>
        <strain evidence="5 6">BR 11622</strain>
    </source>
</reference>
<dbReference type="SUPFAM" id="SSF53474">
    <property type="entry name" value="alpha/beta-Hydrolases"/>
    <property type="match status" value="1"/>
</dbReference>
<evidence type="ECO:0000256" key="2">
    <source>
        <dbReference type="PIRSR" id="PIRSR000443-1"/>
    </source>
</evidence>
<evidence type="ECO:0000256" key="3">
    <source>
        <dbReference type="SAM" id="SignalP"/>
    </source>
</evidence>